<gene>
    <name evidence="3" type="ORF">BJY24_001802</name>
</gene>
<keyword evidence="2" id="KW-0812">Transmembrane</keyword>
<sequence>MTTPSTLERESGGTGGRRTVPLSQLIYLIAEHDKLGTHRQTFLPAPLSGDAVVRGCVLVAGGLVAVGGLCAAVGSMIGCGALGGLALVPAAAAFVRSRRNRGSRRARLDLFDNGMTVYRSSENVVAFRWDTMEVRQEVIPFHNAAAASTDYSFTLTGPGSSATFDEKVFQGAREWGPGIQSAVTATQLPGVVAAIDTEETVSFGDISVDLNHLTFAGKAYPWERIQRIEAQHGLVCIKVDGQWVSLDTVESIPNFYIFNEVTERLRLAALEELAATTAEAETPATETDAPLASTEETNAQVAEAESGTVEPPTGESDKPAATSTTPTVTPDDDEPTTASPRKMETVGASAVLERGLRKL</sequence>
<feature type="compositionally biased region" description="Low complexity" evidence="1">
    <location>
        <begin position="277"/>
        <end position="292"/>
    </location>
</feature>
<evidence type="ECO:0000313" key="4">
    <source>
        <dbReference type="Proteomes" id="UP000540412"/>
    </source>
</evidence>
<reference evidence="3 4" key="1">
    <citation type="submission" date="2020-08" db="EMBL/GenBank/DDBJ databases">
        <title>Sequencing the genomes of 1000 actinobacteria strains.</title>
        <authorList>
            <person name="Klenk H.-P."/>
        </authorList>
    </citation>
    <scope>NUCLEOTIDE SEQUENCE [LARGE SCALE GENOMIC DNA]</scope>
    <source>
        <strain evidence="3 4">DSM 43582</strain>
    </source>
</reference>
<feature type="transmembrane region" description="Helical" evidence="2">
    <location>
        <begin position="75"/>
        <end position="95"/>
    </location>
</feature>
<keyword evidence="4" id="KW-1185">Reference proteome</keyword>
<dbReference type="InterPro" id="IPR046492">
    <property type="entry name" value="DUF6585"/>
</dbReference>
<dbReference type="AlphaFoldDB" id="A0A7W9PBF9"/>
<keyword evidence="2" id="KW-0472">Membrane</keyword>
<organism evidence="3 4">
    <name type="scientific">Nocardia transvalensis</name>
    <dbReference type="NCBI Taxonomy" id="37333"/>
    <lineage>
        <taxon>Bacteria</taxon>
        <taxon>Bacillati</taxon>
        <taxon>Actinomycetota</taxon>
        <taxon>Actinomycetes</taxon>
        <taxon>Mycobacteriales</taxon>
        <taxon>Nocardiaceae</taxon>
        <taxon>Nocardia</taxon>
    </lineage>
</organism>
<feature type="region of interest" description="Disordered" evidence="1">
    <location>
        <begin position="277"/>
        <end position="359"/>
    </location>
</feature>
<accession>A0A7W9PBF9</accession>
<keyword evidence="2" id="KW-1133">Transmembrane helix</keyword>
<dbReference type="RefSeq" id="WP_157185369.1">
    <property type="nucleotide sequence ID" value="NZ_JACHIT010000001.1"/>
</dbReference>
<name>A0A7W9PBF9_9NOCA</name>
<proteinExistence type="predicted"/>
<feature type="compositionally biased region" description="Low complexity" evidence="1">
    <location>
        <begin position="319"/>
        <end position="329"/>
    </location>
</feature>
<comment type="caution">
    <text evidence="3">The sequence shown here is derived from an EMBL/GenBank/DDBJ whole genome shotgun (WGS) entry which is preliminary data.</text>
</comment>
<dbReference type="Pfam" id="PF20226">
    <property type="entry name" value="DUF6585"/>
    <property type="match status" value="1"/>
</dbReference>
<evidence type="ECO:0000313" key="3">
    <source>
        <dbReference type="EMBL" id="MBB5912935.1"/>
    </source>
</evidence>
<dbReference type="EMBL" id="JACHIT010000001">
    <property type="protein sequence ID" value="MBB5912935.1"/>
    <property type="molecule type" value="Genomic_DNA"/>
</dbReference>
<protein>
    <submittedName>
        <fullName evidence="3">Uncharacterized protein</fullName>
    </submittedName>
</protein>
<evidence type="ECO:0000256" key="2">
    <source>
        <dbReference type="SAM" id="Phobius"/>
    </source>
</evidence>
<dbReference type="Proteomes" id="UP000540412">
    <property type="component" value="Unassembled WGS sequence"/>
</dbReference>
<evidence type="ECO:0000256" key="1">
    <source>
        <dbReference type="SAM" id="MobiDB-lite"/>
    </source>
</evidence>